<evidence type="ECO:0000256" key="3">
    <source>
        <dbReference type="ARBA" id="ARBA00023098"/>
    </source>
</evidence>
<evidence type="ECO:0000256" key="1">
    <source>
        <dbReference type="ARBA" id="ARBA00022598"/>
    </source>
</evidence>
<protein>
    <recommendedName>
        <fullName evidence="4">long-chain-fatty-acid--CoA ligase</fullName>
        <ecNumber evidence="4">6.2.1.3</ecNumber>
    </recommendedName>
</protein>
<proteinExistence type="predicted"/>
<dbReference type="SUPFAM" id="SSF56801">
    <property type="entry name" value="Acetyl-CoA synthetase-like"/>
    <property type="match status" value="1"/>
</dbReference>
<evidence type="ECO:0000259" key="5">
    <source>
        <dbReference type="Pfam" id="PF00501"/>
    </source>
</evidence>
<dbReference type="GO" id="GO:0005783">
    <property type="term" value="C:endoplasmic reticulum"/>
    <property type="evidence" value="ECO:0007669"/>
    <property type="project" value="TreeGrafter"/>
</dbReference>
<dbReference type="InParanoid" id="A0A1X7UH67"/>
<dbReference type="Pfam" id="PF23562">
    <property type="entry name" value="AMP-binding_C_3"/>
    <property type="match status" value="1"/>
</dbReference>
<keyword evidence="2" id="KW-0276">Fatty acid metabolism</keyword>
<evidence type="ECO:0000256" key="4">
    <source>
        <dbReference type="ARBA" id="ARBA00026121"/>
    </source>
</evidence>
<dbReference type="InterPro" id="IPR042099">
    <property type="entry name" value="ANL_N_sf"/>
</dbReference>
<dbReference type="STRING" id="400682.A0A1X7UH67"/>
<evidence type="ECO:0000256" key="2">
    <source>
        <dbReference type="ARBA" id="ARBA00022832"/>
    </source>
</evidence>
<keyword evidence="3" id="KW-0443">Lipid metabolism</keyword>
<keyword evidence="1" id="KW-0436">Ligase</keyword>
<dbReference type="GO" id="GO:0004467">
    <property type="term" value="F:long-chain fatty acid-CoA ligase activity"/>
    <property type="evidence" value="ECO:0007669"/>
    <property type="project" value="UniProtKB-EC"/>
</dbReference>
<dbReference type="AlphaFoldDB" id="A0A1X7UH67"/>
<dbReference type="PROSITE" id="PS00455">
    <property type="entry name" value="AMP_BINDING"/>
    <property type="match status" value="1"/>
</dbReference>
<dbReference type="InterPro" id="IPR000873">
    <property type="entry name" value="AMP-dep_synth/lig_dom"/>
</dbReference>
<dbReference type="EC" id="6.2.1.3" evidence="4"/>
<dbReference type="GO" id="GO:0016020">
    <property type="term" value="C:membrane"/>
    <property type="evidence" value="ECO:0007669"/>
    <property type="project" value="TreeGrafter"/>
</dbReference>
<dbReference type="Gene3D" id="3.40.50.12780">
    <property type="entry name" value="N-terminal domain of ligase-like"/>
    <property type="match status" value="2"/>
</dbReference>
<dbReference type="PANTHER" id="PTHR43272">
    <property type="entry name" value="LONG-CHAIN-FATTY-ACID--COA LIGASE"/>
    <property type="match status" value="1"/>
</dbReference>
<organism evidence="6">
    <name type="scientific">Amphimedon queenslandica</name>
    <name type="common">Sponge</name>
    <dbReference type="NCBI Taxonomy" id="400682"/>
    <lineage>
        <taxon>Eukaryota</taxon>
        <taxon>Metazoa</taxon>
        <taxon>Porifera</taxon>
        <taxon>Demospongiae</taxon>
        <taxon>Heteroscleromorpha</taxon>
        <taxon>Haplosclerida</taxon>
        <taxon>Niphatidae</taxon>
        <taxon>Amphimedon</taxon>
    </lineage>
</organism>
<dbReference type="PANTHER" id="PTHR43272:SF32">
    <property type="entry name" value="AMP-DEPENDENT SYNTHETASE_LIGASE DOMAIN-CONTAINING PROTEIN"/>
    <property type="match status" value="1"/>
</dbReference>
<sequence>METSTKHWTTVPDGEALLKVSLTGPGSIPASTFTQSFRSTVLKHGSRPALRVKRDGRWITWTYEQYYADATRAAKSMIRLGLEQHYGVGIIGFNSPEWLLSYMGCILAGGIATGIYTTNTKEACHYIADNSRAQIFICEDKKQLTKLLQVRDRLPHLKVIVKYIPESIEPLDPEMKESGVMTWDEFMEKGQGIPDYELSWRMDHQKPGHCASLIYTSGTTGPPKGVMLSHDNIVWSSTILAKSYDATEVESHISYLPLSHIAGQVVDIVTPALIGSCVWFAQPDALKGSLKQTILDVHPTFFFAVPRVWEKFKDALEIELAKASGIKAAIINASRNVGRKTQANRLQGQSVAWGYWLAQKTCFNSLRDKLGLDRCRLTVSAAAPLPMAITEFFGDFDIPVFQAYGMSETTGVSCLNCQGSYKPGAAGRSLIGIEIKIDKPDSEGDGEICFRGRHVFMGYLYQAEKTAECVDEDGWLHSGDIGRIDDDGFYYITGRLKEIIITKGGENVAPVPIEQNMKEKIRIISNVMIVGDERHYLTMLVTIRCVLLDGRQPTDDMDSIAKQVAYEIGSSATTVSEAMNDDVIKRYIQQGMEQANEQAISRAAKVQKFAILPLDFSVDGGELTPTFKLKRKFVTEKYRDIIDQLYSELFCFCWYLLSSLKI</sequence>
<accession>A0A1X7UH67</accession>
<dbReference type="EnsemblMetazoa" id="Aqu2.1.26813_001">
    <property type="protein sequence ID" value="Aqu2.1.26813_001"/>
    <property type="gene ID" value="Aqu2.1.26813"/>
</dbReference>
<dbReference type="OrthoDB" id="3633556at2759"/>
<dbReference type="Pfam" id="PF00501">
    <property type="entry name" value="AMP-binding"/>
    <property type="match status" value="1"/>
</dbReference>
<dbReference type="InterPro" id="IPR020845">
    <property type="entry name" value="AMP-binding_CS"/>
</dbReference>
<evidence type="ECO:0000313" key="6">
    <source>
        <dbReference type="EnsemblMetazoa" id="Aqu2.1.26813_001"/>
    </source>
</evidence>
<reference evidence="6" key="1">
    <citation type="submission" date="2017-05" db="UniProtKB">
        <authorList>
            <consortium name="EnsemblMetazoa"/>
        </authorList>
    </citation>
    <scope>IDENTIFICATION</scope>
</reference>
<feature type="domain" description="AMP-dependent synthetase/ligase" evidence="5">
    <location>
        <begin position="38"/>
        <end position="460"/>
    </location>
</feature>
<name>A0A1X7UH67_AMPQE</name>